<dbReference type="PANTHER" id="PTHR45864:SF2">
    <property type="entry name" value="PROTEIN PHOSPHATASE SLINGSHOT"/>
    <property type="match status" value="1"/>
</dbReference>
<dbReference type="EMBL" id="CAJNRD030001119">
    <property type="protein sequence ID" value="CAG5090901.1"/>
    <property type="molecule type" value="Genomic_DNA"/>
</dbReference>
<protein>
    <submittedName>
        <fullName evidence="1">Similar to ssh: Protein phosphatase Slingshot (Drosophila melanogaster)</fullName>
    </submittedName>
</protein>
<dbReference type="InterPro" id="IPR043587">
    <property type="entry name" value="Phosphatase_SSH-like"/>
</dbReference>
<accession>A0A8J2MKJ2</accession>
<evidence type="ECO:0000313" key="2">
    <source>
        <dbReference type="Proteomes" id="UP000786811"/>
    </source>
</evidence>
<evidence type="ECO:0000313" key="1">
    <source>
        <dbReference type="EMBL" id="CAG5090901.1"/>
    </source>
</evidence>
<dbReference type="OrthoDB" id="5779068at2759"/>
<organism evidence="1 2">
    <name type="scientific">Cotesia congregata</name>
    <name type="common">Parasitoid wasp</name>
    <name type="synonym">Apanteles congregatus</name>
    <dbReference type="NCBI Taxonomy" id="51543"/>
    <lineage>
        <taxon>Eukaryota</taxon>
        <taxon>Metazoa</taxon>
        <taxon>Ecdysozoa</taxon>
        <taxon>Arthropoda</taxon>
        <taxon>Hexapoda</taxon>
        <taxon>Insecta</taxon>
        <taxon>Pterygota</taxon>
        <taxon>Neoptera</taxon>
        <taxon>Endopterygota</taxon>
        <taxon>Hymenoptera</taxon>
        <taxon>Apocrita</taxon>
        <taxon>Ichneumonoidea</taxon>
        <taxon>Braconidae</taxon>
        <taxon>Microgastrinae</taxon>
        <taxon>Cotesia</taxon>
    </lineage>
</organism>
<dbReference type="Proteomes" id="UP000786811">
    <property type="component" value="Unassembled WGS sequence"/>
</dbReference>
<feature type="non-terminal residue" evidence="1">
    <location>
        <position position="1"/>
    </location>
</feature>
<name>A0A8J2MKJ2_COTCN</name>
<dbReference type="GO" id="GO:0030837">
    <property type="term" value="P:negative regulation of actin filament polymerization"/>
    <property type="evidence" value="ECO:0007669"/>
    <property type="project" value="InterPro"/>
</dbReference>
<reference evidence="1" key="1">
    <citation type="submission" date="2021-04" db="EMBL/GenBank/DDBJ databases">
        <authorList>
            <person name="Chebbi M.A.C M."/>
        </authorList>
    </citation>
    <scope>NUCLEOTIDE SEQUENCE</scope>
</reference>
<dbReference type="AlphaFoldDB" id="A0A8J2MKJ2"/>
<sequence>MALVTVQRSPSVSSSPQSSCYFAGKGAALVLPPNERARPSRRVSSAGCDIQQHLQSMFYLLRPEETLKMLRKMQILQNIFGGRKRVFISFCGFKPSEDEYIMKEFGIIVMKKKPSVKTGLFKPPSDWEKLTNEAQISYIEMEMKYGIPWGI</sequence>
<proteinExistence type="predicted"/>
<comment type="caution">
    <text evidence="1">The sequence shown here is derived from an EMBL/GenBank/DDBJ whole genome shotgun (WGS) entry which is preliminary data.</text>
</comment>
<keyword evidence="2" id="KW-1185">Reference proteome</keyword>
<dbReference type="GO" id="GO:0016791">
    <property type="term" value="F:phosphatase activity"/>
    <property type="evidence" value="ECO:0007669"/>
    <property type="project" value="InterPro"/>
</dbReference>
<dbReference type="GO" id="GO:0003779">
    <property type="term" value="F:actin binding"/>
    <property type="evidence" value="ECO:0007669"/>
    <property type="project" value="InterPro"/>
</dbReference>
<gene>
    <name evidence="1" type="ORF">HICCMSTLAB_LOCUS5789</name>
</gene>
<dbReference type="PANTHER" id="PTHR45864">
    <property type="entry name" value="SLINGSHOT PROTEIN PHOSPHATASE HOMOLOG"/>
    <property type="match status" value="1"/>
</dbReference>